<name>A0A200JC28_9ENTE</name>
<evidence type="ECO:0000313" key="2">
    <source>
        <dbReference type="EMBL" id="OUZ34782.1"/>
    </source>
</evidence>
<feature type="region of interest" description="Disordered" evidence="1">
    <location>
        <begin position="18"/>
        <end position="46"/>
    </location>
</feature>
<evidence type="ECO:0000313" key="4">
    <source>
        <dbReference type="Proteomes" id="UP000196151"/>
    </source>
</evidence>
<reference evidence="3" key="3">
    <citation type="submission" date="2024-03" db="EMBL/GenBank/DDBJ databases">
        <title>The Genome Sequence of Enterococcus sp. DIV0238c.</title>
        <authorList>
            <consortium name="The Broad Institute Genomics Platform"/>
            <consortium name="The Broad Institute Microbial Omics Core"/>
            <consortium name="The Broad Institute Genomic Center for Infectious Diseases"/>
            <person name="Earl A."/>
            <person name="Manson A."/>
            <person name="Gilmore M."/>
            <person name="Schwartman J."/>
            <person name="Shea T."/>
            <person name="Abouelleil A."/>
            <person name="Cao P."/>
            <person name="Chapman S."/>
            <person name="Cusick C."/>
            <person name="Young S."/>
            <person name="Neafsey D."/>
            <person name="Nusbaum C."/>
            <person name="Birren B."/>
        </authorList>
    </citation>
    <scope>NUCLEOTIDE SEQUENCE</scope>
    <source>
        <strain evidence="3">9D6_DIV0238</strain>
    </source>
</reference>
<sequence length="46" mass="5071">MENEASVNITINIYCGNSDSSVKIGDKNKIDHSSIGENEKNKEKES</sequence>
<keyword evidence="4" id="KW-1185">Reference proteome</keyword>
<dbReference type="AlphaFoldDB" id="A0A200JC28"/>
<organism evidence="2">
    <name type="scientific">Candidatus Enterococcus dunnyi</name>
    <dbReference type="NCBI Taxonomy" id="1834192"/>
    <lineage>
        <taxon>Bacteria</taxon>
        <taxon>Bacillati</taxon>
        <taxon>Bacillota</taxon>
        <taxon>Bacilli</taxon>
        <taxon>Lactobacillales</taxon>
        <taxon>Enterococcaceae</taxon>
        <taxon>Enterococcus</taxon>
    </lineage>
</organism>
<reference evidence="2" key="1">
    <citation type="submission" date="2017-05" db="EMBL/GenBank/DDBJ databases">
        <title>The Genome Sequence of Enterococcus sp. 9D6_DIV0238.</title>
        <authorList>
            <consortium name="The Broad Institute Genomics Platform"/>
            <consortium name="The Broad Institute Genomic Center for Infectious Diseases"/>
            <person name="Earl A."/>
            <person name="Manson A."/>
            <person name="Schwartman J."/>
            <person name="Gilmore M."/>
            <person name="Abouelleil A."/>
            <person name="Cao P."/>
            <person name="Chapman S."/>
            <person name="Cusick C."/>
            <person name="Shea T."/>
            <person name="Young S."/>
            <person name="Neafsey D."/>
            <person name="Nusbaum C."/>
            <person name="Birren B."/>
        </authorList>
    </citation>
    <scope>NUCLEOTIDE SEQUENCE [LARGE SCALE GENOMIC DNA]</scope>
    <source>
        <strain evidence="2">9D6_DIV0238</strain>
    </source>
</reference>
<feature type="compositionally biased region" description="Basic and acidic residues" evidence="1">
    <location>
        <begin position="24"/>
        <end position="46"/>
    </location>
</feature>
<dbReference type="EMBL" id="CP147246">
    <property type="protein sequence ID" value="WYJ95302.1"/>
    <property type="molecule type" value="Genomic_DNA"/>
</dbReference>
<protein>
    <submittedName>
        <fullName evidence="2">Uncharacterized protein</fullName>
    </submittedName>
</protein>
<dbReference type="Proteomes" id="UP000196151">
    <property type="component" value="Chromosome"/>
</dbReference>
<reference evidence="3" key="2">
    <citation type="submission" date="2017-05" db="EMBL/GenBank/DDBJ databases">
        <authorList>
            <consortium name="The Broad Institute Genomics Platform"/>
            <consortium name="The Broad Institute Genomic Center for Infectious Diseases"/>
            <person name="Earl A."/>
            <person name="Manson A."/>
            <person name="Schwartman J."/>
            <person name="Gilmore M."/>
            <person name="Abouelleil A."/>
            <person name="Cao P."/>
            <person name="Chapman S."/>
            <person name="Cusick C."/>
            <person name="Shea T."/>
            <person name="Young S."/>
            <person name="Neafsey D."/>
            <person name="Nusbaum C."/>
            <person name="Birren B."/>
        </authorList>
    </citation>
    <scope>NUCLEOTIDE SEQUENCE</scope>
    <source>
        <strain evidence="3">9D6_DIV0238</strain>
    </source>
</reference>
<dbReference type="EMBL" id="NIBQ01000001">
    <property type="protein sequence ID" value="OUZ34782.1"/>
    <property type="molecule type" value="Genomic_DNA"/>
</dbReference>
<evidence type="ECO:0000313" key="3">
    <source>
        <dbReference type="EMBL" id="WYJ95302.1"/>
    </source>
</evidence>
<proteinExistence type="predicted"/>
<accession>A0A200JC28</accession>
<evidence type="ECO:0000256" key="1">
    <source>
        <dbReference type="SAM" id="MobiDB-lite"/>
    </source>
</evidence>
<dbReference type="RefSeq" id="WP_176372741.1">
    <property type="nucleotide sequence ID" value="NZ_CP147246.1"/>
</dbReference>
<gene>
    <name evidence="2" type="ORF">A5889_000257</name>
    <name evidence="3" type="ORF">A5889_002850</name>
</gene>